<feature type="region of interest" description="Disordered" evidence="1">
    <location>
        <begin position="146"/>
        <end position="169"/>
    </location>
</feature>
<reference evidence="3" key="1">
    <citation type="journal article" date="2010" name="Genome Res.">
        <title>Population genomic sequencing of Coccidioides fungi reveals recent hybridization and transposon control.</title>
        <authorList>
            <person name="Neafsey D.E."/>
            <person name="Barker B.M."/>
            <person name="Sharpton T.J."/>
            <person name="Stajich J.E."/>
            <person name="Park D.J."/>
            <person name="Whiston E."/>
            <person name="Hung C.-Y."/>
            <person name="McMahan C."/>
            <person name="White J."/>
            <person name="Sykes S."/>
            <person name="Heiman D."/>
            <person name="Young S."/>
            <person name="Zeng Q."/>
            <person name="Abouelleil A."/>
            <person name="Aftuck L."/>
            <person name="Bessette D."/>
            <person name="Brown A."/>
            <person name="FitzGerald M."/>
            <person name="Lui A."/>
            <person name="Macdonald J.P."/>
            <person name="Priest M."/>
            <person name="Orbach M.J."/>
            <person name="Galgiani J.N."/>
            <person name="Kirkland T.N."/>
            <person name="Cole G.T."/>
            <person name="Birren B.W."/>
            <person name="Henn M.R."/>
            <person name="Taylor J.W."/>
            <person name="Rounsley S.D."/>
        </authorList>
    </citation>
    <scope>NUCLEOTIDE SEQUENCE [LARGE SCALE GENOMIC DNA]</scope>
    <source>
        <strain evidence="3">RMSCC 3703</strain>
    </source>
</reference>
<dbReference type="OrthoDB" id="2159131at2759"/>
<dbReference type="PANTHER" id="PTHR22093:SF0">
    <property type="entry name" value="LEUKOCYTE RECEPTOR CLUSTER MEMBER 1"/>
    <property type="match status" value="1"/>
</dbReference>
<proteinExistence type="predicted"/>
<evidence type="ECO:0000313" key="2">
    <source>
        <dbReference type="EMBL" id="KMU71921.1"/>
    </source>
</evidence>
<sequence length="224" mass="25757">MCSNLVDASKPCLCTYSERNHGMSTTEKNIARVRRDEALAKDREEENERREQEVVAERRIDFLRNQRPTSPLSQQDFSRDIAATKAPTEVRHRKRRRLAGEDDTDRDIRLAREDVLLRAGSSREITSRKPMSNAPLVDSSGHISLFPRKADERPGKNDEAEAEAAKAKREYEDQYTMRFSNAAGYKQGMEAPWSHTETDRPNQRMIQIVAMIGAQAPMRRIRVE</sequence>
<dbReference type="InterPro" id="IPR039875">
    <property type="entry name" value="LENG1-like"/>
</dbReference>
<organism evidence="2 3">
    <name type="scientific">Coccidioides immitis RMSCC 3703</name>
    <dbReference type="NCBI Taxonomy" id="454286"/>
    <lineage>
        <taxon>Eukaryota</taxon>
        <taxon>Fungi</taxon>
        <taxon>Dikarya</taxon>
        <taxon>Ascomycota</taxon>
        <taxon>Pezizomycotina</taxon>
        <taxon>Eurotiomycetes</taxon>
        <taxon>Eurotiomycetidae</taxon>
        <taxon>Onygenales</taxon>
        <taxon>Onygenaceae</taxon>
        <taxon>Coccidioides</taxon>
    </lineage>
</organism>
<dbReference type="PANTHER" id="PTHR22093">
    <property type="entry name" value="LEUKOCYTE RECEPTOR CLUSTER LRC MEMBER 1"/>
    <property type="match status" value="1"/>
</dbReference>
<evidence type="ECO:0000313" key="3">
    <source>
        <dbReference type="Proteomes" id="UP000054559"/>
    </source>
</evidence>
<dbReference type="EMBL" id="DS268118">
    <property type="protein sequence ID" value="KMU71921.1"/>
    <property type="molecule type" value="Genomic_DNA"/>
</dbReference>
<dbReference type="AlphaFoldDB" id="A0A0J8QHG2"/>
<accession>A0A0J8QHG2</accession>
<feature type="compositionally biased region" description="Basic and acidic residues" evidence="1">
    <location>
        <begin position="148"/>
        <end position="169"/>
    </location>
</feature>
<name>A0A0J8QHG2_COCIT</name>
<protein>
    <submittedName>
        <fullName evidence="2">Uncharacterized protein</fullName>
    </submittedName>
</protein>
<feature type="compositionally biased region" description="Polar residues" evidence="1">
    <location>
        <begin position="66"/>
        <end position="76"/>
    </location>
</feature>
<gene>
    <name evidence="2" type="ORF">CISG_00230</name>
</gene>
<feature type="region of interest" description="Disordered" evidence="1">
    <location>
        <begin position="65"/>
        <end position="101"/>
    </location>
</feature>
<dbReference type="Proteomes" id="UP000054559">
    <property type="component" value="Unassembled WGS sequence"/>
</dbReference>
<evidence type="ECO:0000256" key="1">
    <source>
        <dbReference type="SAM" id="MobiDB-lite"/>
    </source>
</evidence>